<feature type="domain" description="DUF5880" evidence="2">
    <location>
        <begin position="26"/>
        <end position="125"/>
    </location>
</feature>
<gene>
    <name evidence="3" type="ORF">TrCOL_g287</name>
</gene>
<dbReference type="Pfam" id="PF19208">
    <property type="entry name" value="DUF5880"/>
    <property type="match status" value="1"/>
</dbReference>
<organism evidence="3 4">
    <name type="scientific">Triparma columacea</name>
    <dbReference type="NCBI Taxonomy" id="722753"/>
    <lineage>
        <taxon>Eukaryota</taxon>
        <taxon>Sar</taxon>
        <taxon>Stramenopiles</taxon>
        <taxon>Ochrophyta</taxon>
        <taxon>Bolidophyceae</taxon>
        <taxon>Parmales</taxon>
        <taxon>Triparmaceae</taxon>
        <taxon>Triparma</taxon>
    </lineage>
</organism>
<evidence type="ECO:0000313" key="3">
    <source>
        <dbReference type="EMBL" id="GMI46244.1"/>
    </source>
</evidence>
<feature type="region of interest" description="Disordered" evidence="1">
    <location>
        <begin position="212"/>
        <end position="285"/>
    </location>
</feature>
<dbReference type="OrthoDB" id="47487at2759"/>
<reference evidence="4" key="1">
    <citation type="journal article" date="2023" name="Commun. Biol.">
        <title>Genome analysis of Parmales, the sister group of diatoms, reveals the evolutionary specialization of diatoms from phago-mixotrophs to photoautotrophs.</title>
        <authorList>
            <person name="Ban H."/>
            <person name="Sato S."/>
            <person name="Yoshikawa S."/>
            <person name="Yamada K."/>
            <person name="Nakamura Y."/>
            <person name="Ichinomiya M."/>
            <person name="Sato N."/>
            <person name="Blanc-Mathieu R."/>
            <person name="Endo H."/>
            <person name="Kuwata A."/>
            <person name="Ogata H."/>
        </authorList>
    </citation>
    <scope>NUCLEOTIDE SEQUENCE [LARGE SCALE GENOMIC DNA]</scope>
</reference>
<dbReference type="AlphaFoldDB" id="A0A9W7GI97"/>
<proteinExistence type="predicted"/>
<evidence type="ECO:0000256" key="1">
    <source>
        <dbReference type="SAM" id="MobiDB-lite"/>
    </source>
</evidence>
<sequence>MAEELFSADDITSIIESSGPIVECVVLRADGSIEQHTVDMTPKMKKVQAIVGGDVTFLGQFHKEKEVEGVILVAKRGAEADGLALSKQAMQPPFSKEKIYGDVLLMRTDEGGTPVDFTKAEYEKFAARTDVEEIEIPEDSEEEEVDPNDYDSHEDDEEVEGESDSEEEEADEGNLLDMLMPMILQKFEAENGRAPEAHELAAIQAAMLQKFGQAGPEPGMETIAEEEEEEDEEEEVEETKENVVIKANATGADKKRSSSSSSKRVSLEETTTTSTSTSSKKARRV</sequence>
<dbReference type="InterPro" id="IPR043653">
    <property type="entry name" value="DUF5880"/>
</dbReference>
<feature type="compositionally biased region" description="Low complexity" evidence="1">
    <location>
        <begin position="258"/>
        <end position="279"/>
    </location>
</feature>
<dbReference type="EMBL" id="BRYA01000289">
    <property type="protein sequence ID" value="GMI46244.1"/>
    <property type="molecule type" value="Genomic_DNA"/>
</dbReference>
<dbReference type="Proteomes" id="UP001165065">
    <property type="component" value="Unassembled WGS sequence"/>
</dbReference>
<evidence type="ECO:0000259" key="2">
    <source>
        <dbReference type="Pfam" id="PF19208"/>
    </source>
</evidence>
<feature type="compositionally biased region" description="Acidic residues" evidence="1">
    <location>
        <begin position="132"/>
        <end position="174"/>
    </location>
</feature>
<protein>
    <recommendedName>
        <fullName evidence="2">DUF5880 domain-containing protein</fullName>
    </recommendedName>
</protein>
<comment type="caution">
    <text evidence="3">The sequence shown here is derived from an EMBL/GenBank/DDBJ whole genome shotgun (WGS) entry which is preliminary data.</text>
</comment>
<accession>A0A9W7GI97</accession>
<feature type="compositionally biased region" description="Acidic residues" evidence="1">
    <location>
        <begin position="223"/>
        <end position="238"/>
    </location>
</feature>
<evidence type="ECO:0000313" key="4">
    <source>
        <dbReference type="Proteomes" id="UP001165065"/>
    </source>
</evidence>
<feature type="region of interest" description="Disordered" evidence="1">
    <location>
        <begin position="128"/>
        <end position="178"/>
    </location>
</feature>
<keyword evidence="4" id="KW-1185">Reference proteome</keyword>
<name>A0A9W7GI97_9STRA</name>